<dbReference type="Pfam" id="PF09285">
    <property type="entry name" value="Elong-fact-P_C"/>
    <property type="match status" value="1"/>
</dbReference>
<comment type="caution">
    <text evidence="13">The sequence shown here is derived from an EMBL/GenBank/DDBJ whole genome shotgun (WGS) entry which is preliminary data.</text>
</comment>
<dbReference type="InterPro" id="IPR013185">
    <property type="entry name" value="Transl_elong_KOW-like"/>
</dbReference>
<dbReference type="InterPro" id="IPR014722">
    <property type="entry name" value="Rib_uL2_dom2"/>
</dbReference>
<proteinExistence type="inferred from homology"/>
<dbReference type="NCBIfam" id="NF001810">
    <property type="entry name" value="PRK00529.1"/>
    <property type="match status" value="1"/>
</dbReference>
<name>A0A832MM03_UNCEI</name>
<evidence type="ECO:0000256" key="5">
    <source>
        <dbReference type="ARBA" id="ARBA00022768"/>
    </source>
</evidence>
<evidence type="ECO:0000256" key="2">
    <source>
        <dbReference type="ARBA" id="ARBA00004815"/>
    </source>
</evidence>
<dbReference type="InterPro" id="IPR012340">
    <property type="entry name" value="NA-bd_OB-fold"/>
</dbReference>
<dbReference type="SMART" id="SM00841">
    <property type="entry name" value="Elong-fact-P_C"/>
    <property type="match status" value="1"/>
</dbReference>
<dbReference type="EMBL" id="DSQF01000026">
    <property type="protein sequence ID" value="HGZ44370.1"/>
    <property type="molecule type" value="Genomic_DNA"/>
</dbReference>
<comment type="similarity">
    <text evidence="3 7 9">Belongs to the elongation factor P family.</text>
</comment>
<evidence type="ECO:0000313" key="13">
    <source>
        <dbReference type="EMBL" id="HGZ44370.1"/>
    </source>
</evidence>
<keyword evidence="6 7" id="KW-0648">Protein biosynthesis</keyword>
<dbReference type="PIRSF" id="PIRSF005901">
    <property type="entry name" value="EF-P"/>
    <property type="match status" value="1"/>
</dbReference>
<gene>
    <name evidence="7 13" type="primary">efp</name>
    <name evidence="13" type="ORF">ENR23_13315</name>
</gene>
<feature type="region of interest" description="Disordered" evidence="10">
    <location>
        <begin position="1"/>
        <end position="41"/>
    </location>
</feature>
<dbReference type="Gene3D" id="2.30.30.30">
    <property type="match status" value="1"/>
</dbReference>
<feature type="domain" description="Translation elongation factor P/YeiP central" evidence="12">
    <location>
        <begin position="110"/>
        <end position="164"/>
    </location>
</feature>
<sequence length="228" mass="25186">MIPRSVAPGARRRAESPAAVAVGRPSEGPASPQLPTCPRRRPPMIAATQMRVGNIILHNGKPHRVTAVVHRTPGNLRGFVQATLVNIENGSKNEHRFSSEDKVERATLEEHKLQFSYRAADEFHFMNTETYEMISLDKEILGDAVGYLLEGMVITALYFEGRVVGIEVPMFVEMVVKETTPNIKGAAVQNTSKPAILETGLEIKVPPYIEEGNVVKVDTRTGEFVERV</sequence>
<dbReference type="FunFam" id="2.40.50.140:FF:000004">
    <property type="entry name" value="Elongation factor P"/>
    <property type="match status" value="1"/>
</dbReference>
<feature type="domain" description="Elongation factor P C-terminal" evidence="11">
    <location>
        <begin position="172"/>
        <end position="227"/>
    </location>
</feature>
<dbReference type="PANTHER" id="PTHR30053:SF14">
    <property type="entry name" value="TRANSLATION ELONGATION FACTOR KOW-LIKE DOMAIN-CONTAINING PROTEIN"/>
    <property type="match status" value="1"/>
</dbReference>
<reference evidence="13" key="1">
    <citation type="journal article" date="2020" name="mSystems">
        <title>Genome- and Community-Level Interaction Insights into Carbon Utilization and Element Cycling Functions of Hydrothermarchaeota in Hydrothermal Sediment.</title>
        <authorList>
            <person name="Zhou Z."/>
            <person name="Liu Y."/>
            <person name="Xu W."/>
            <person name="Pan J."/>
            <person name="Luo Z.H."/>
            <person name="Li M."/>
        </authorList>
    </citation>
    <scope>NUCLEOTIDE SEQUENCE [LARGE SCALE GENOMIC DNA]</scope>
    <source>
        <strain evidence="13">SpSt-381</strain>
    </source>
</reference>
<evidence type="ECO:0000256" key="8">
    <source>
        <dbReference type="NCBIfam" id="TIGR00038"/>
    </source>
</evidence>
<dbReference type="CDD" id="cd04470">
    <property type="entry name" value="S1_EF-P_repeat_1"/>
    <property type="match status" value="1"/>
</dbReference>
<dbReference type="Pfam" id="PF01132">
    <property type="entry name" value="EFP"/>
    <property type="match status" value="1"/>
</dbReference>
<comment type="function">
    <text evidence="7">Involved in peptide bond synthesis. Stimulates efficient translation and peptide-bond synthesis on native or reconstituted 70S ribosomes in vitro. Probably functions indirectly by altering the affinity of the ribosome for aminoacyl-tRNA, thus increasing their reactivity as acceptors for peptidyl transferase.</text>
</comment>
<dbReference type="NCBIfam" id="TIGR00038">
    <property type="entry name" value="efp"/>
    <property type="match status" value="1"/>
</dbReference>
<dbReference type="SUPFAM" id="SSF50104">
    <property type="entry name" value="Translation proteins SH3-like domain"/>
    <property type="match status" value="1"/>
</dbReference>
<comment type="subcellular location">
    <subcellularLocation>
        <location evidence="1 7">Cytoplasm</location>
    </subcellularLocation>
</comment>
<dbReference type="InterPro" id="IPR008991">
    <property type="entry name" value="Translation_prot_SH3-like_sf"/>
</dbReference>
<evidence type="ECO:0000256" key="10">
    <source>
        <dbReference type="SAM" id="MobiDB-lite"/>
    </source>
</evidence>
<keyword evidence="5 7" id="KW-0251">Elongation factor</keyword>
<accession>A0A832MM03</accession>
<dbReference type="FunFam" id="2.40.50.140:FF:000009">
    <property type="entry name" value="Elongation factor P"/>
    <property type="match status" value="1"/>
</dbReference>
<dbReference type="GO" id="GO:0043043">
    <property type="term" value="P:peptide biosynthetic process"/>
    <property type="evidence" value="ECO:0007669"/>
    <property type="project" value="InterPro"/>
</dbReference>
<dbReference type="PANTHER" id="PTHR30053">
    <property type="entry name" value="ELONGATION FACTOR P"/>
    <property type="match status" value="1"/>
</dbReference>
<dbReference type="InterPro" id="IPR001059">
    <property type="entry name" value="Transl_elong_P/YeiP_cen"/>
</dbReference>
<comment type="pathway">
    <text evidence="2 7">Protein biosynthesis; polypeptide chain elongation.</text>
</comment>
<protein>
    <recommendedName>
        <fullName evidence="7 8">Elongation factor P</fullName>
        <shortName evidence="7">EF-P</shortName>
    </recommendedName>
</protein>
<dbReference type="HAMAP" id="MF_00141">
    <property type="entry name" value="EF_P"/>
    <property type="match status" value="1"/>
</dbReference>
<dbReference type="GO" id="GO:0005829">
    <property type="term" value="C:cytosol"/>
    <property type="evidence" value="ECO:0007669"/>
    <property type="project" value="UniProtKB-ARBA"/>
</dbReference>
<dbReference type="Gene3D" id="2.40.50.140">
    <property type="entry name" value="Nucleic acid-binding proteins"/>
    <property type="match status" value="2"/>
</dbReference>
<dbReference type="GO" id="GO:0003746">
    <property type="term" value="F:translation elongation factor activity"/>
    <property type="evidence" value="ECO:0007669"/>
    <property type="project" value="UniProtKB-UniRule"/>
</dbReference>
<dbReference type="SMART" id="SM01185">
    <property type="entry name" value="EFP"/>
    <property type="match status" value="1"/>
</dbReference>
<dbReference type="InterPro" id="IPR013852">
    <property type="entry name" value="Transl_elong_P/YeiP_CS"/>
</dbReference>
<evidence type="ECO:0000256" key="3">
    <source>
        <dbReference type="ARBA" id="ARBA00009479"/>
    </source>
</evidence>
<organism evidence="13">
    <name type="scientific">Eiseniibacteriota bacterium</name>
    <dbReference type="NCBI Taxonomy" id="2212470"/>
    <lineage>
        <taxon>Bacteria</taxon>
        <taxon>Candidatus Eiseniibacteriota</taxon>
    </lineage>
</organism>
<keyword evidence="4 7" id="KW-0963">Cytoplasm</keyword>
<dbReference type="CDD" id="cd05794">
    <property type="entry name" value="S1_EF-P_repeat_2"/>
    <property type="match status" value="1"/>
</dbReference>
<evidence type="ECO:0000256" key="4">
    <source>
        <dbReference type="ARBA" id="ARBA00022490"/>
    </source>
</evidence>
<evidence type="ECO:0000256" key="6">
    <source>
        <dbReference type="ARBA" id="ARBA00022917"/>
    </source>
</evidence>
<evidence type="ECO:0000256" key="9">
    <source>
        <dbReference type="RuleBase" id="RU004389"/>
    </source>
</evidence>
<evidence type="ECO:0000259" key="11">
    <source>
        <dbReference type="SMART" id="SM00841"/>
    </source>
</evidence>
<dbReference type="InterPro" id="IPR011768">
    <property type="entry name" value="Transl_elongation_fac_P"/>
</dbReference>
<dbReference type="Pfam" id="PF08207">
    <property type="entry name" value="EFP_N"/>
    <property type="match status" value="1"/>
</dbReference>
<dbReference type="UniPathway" id="UPA00345"/>
<evidence type="ECO:0000256" key="7">
    <source>
        <dbReference type="HAMAP-Rule" id="MF_00141"/>
    </source>
</evidence>
<dbReference type="SUPFAM" id="SSF50249">
    <property type="entry name" value="Nucleic acid-binding proteins"/>
    <property type="match status" value="2"/>
</dbReference>
<dbReference type="PROSITE" id="PS01275">
    <property type="entry name" value="EFP"/>
    <property type="match status" value="1"/>
</dbReference>
<evidence type="ECO:0000256" key="1">
    <source>
        <dbReference type="ARBA" id="ARBA00004496"/>
    </source>
</evidence>
<evidence type="ECO:0000259" key="12">
    <source>
        <dbReference type="SMART" id="SM01185"/>
    </source>
</evidence>
<dbReference type="InterPro" id="IPR020599">
    <property type="entry name" value="Transl_elong_fac_P/YeiP"/>
</dbReference>
<dbReference type="InterPro" id="IPR015365">
    <property type="entry name" value="Elong-fact-P_C"/>
</dbReference>
<dbReference type="AlphaFoldDB" id="A0A832MM03"/>